<keyword evidence="1" id="KW-0805">Transcription regulation</keyword>
<evidence type="ECO:0000256" key="3">
    <source>
        <dbReference type="ARBA" id="ARBA00023163"/>
    </source>
</evidence>
<comment type="caution">
    <text evidence="6">The sequence shown here is derived from an EMBL/GenBank/DDBJ whole genome shotgun (WGS) entry which is preliminary data.</text>
</comment>
<keyword evidence="7" id="KW-1185">Reference proteome</keyword>
<dbReference type="PANTHER" id="PTHR43280:SF29">
    <property type="entry name" value="ARAC-FAMILY TRANSCRIPTIONAL REGULATOR"/>
    <property type="match status" value="1"/>
</dbReference>
<keyword evidence="4" id="KW-0472">Membrane</keyword>
<evidence type="ECO:0000256" key="2">
    <source>
        <dbReference type="ARBA" id="ARBA00023125"/>
    </source>
</evidence>
<evidence type="ECO:0000259" key="5">
    <source>
        <dbReference type="PROSITE" id="PS01124"/>
    </source>
</evidence>
<feature type="transmembrane region" description="Helical" evidence="4">
    <location>
        <begin position="6"/>
        <end position="25"/>
    </location>
</feature>
<evidence type="ECO:0000256" key="4">
    <source>
        <dbReference type="SAM" id="Phobius"/>
    </source>
</evidence>
<dbReference type="PANTHER" id="PTHR43280">
    <property type="entry name" value="ARAC-FAMILY TRANSCRIPTIONAL REGULATOR"/>
    <property type="match status" value="1"/>
</dbReference>
<feature type="transmembrane region" description="Helical" evidence="4">
    <location>
        <begin position="170"/>
        <end position="192"/>
    </location>
</feature>
<dbReference type="Pfam" id="PF12833">
    <property type="entry name" value="HTH_18"/>
    <property type="match status" value="1"/>
</dbReference>
<keyword evidence="4" id="KW-0812">Transmembrane</keyword>
<dbReference type="Proteomes" id="UP001589585">
    <property type="component" value="Unassembled WGS sequence"/>
</dbReference>
<gene>
    <name evidence="6" type="ORF">ACFFU9_00160</name>
</gene>
<evidence type="ECO:0000313" key="7">
    <source>
        <dbReference type="Proteomes" id="UP001589585"/>
    </source>
</evidence>
<feature type="transmembrane region" description="Helical" evidence="4">
    <location>
        <begin position="130"/>
        <end position="150"/>
    </location>
</feature>
<name>A0ABV5F6S1_9FLAO</name>
<dbReference type="InterPro" id="IPR009057">
    <property type="entry name" value="Homeodomain-like_sf"/>
</dbReference>
<dbReference type="SUPFAM" id="SSF46689">
    <property type="entry name" value="Homeodomain-like"/>
    <property type="match status" value="1"/>
</dbReference>
<sequence>MPHFFVNATLILIGILGLFIISLMLGSYRSNIFVNFYLAIAFIICSIRNMVIGFFEITDINIISYSKYISPIYLIVFPALYLYFKSLLKDYKRVHKKDLIHLIYPALHLVLSFFQAFFPILDNPFFQKLRFISLILFILFYSTLSFRTLYKGLWKSGARKFIEKRHYQLIKNWTLFLFIITSLLFLRVLYAISFEKLSNDLFEAKSFSFMVIVPWLLIYGKILINPQILSGFPKLKKRKSKIQNQDIFNEHVWIFNFAHVSNIEDKKLGRKIRKRVLPLISDIENFVTKEHPFRNSRFSFSDFSKAIRVPTSHLNYIFKYHAVVTFVEYREYCRIKDSLALIDDDGLNSLSLKELSLKVGFNSYKAYYSAFKKQTGISPKDYFLKQNKASVRSLSLDF</sequence>
<dbReference type="Gene3D" id="1.10.10.60">
    <property type="entry name" value="Homeodomain-like"/>
    <property type="match status" value="1"/>
</dbReference>
<feature type="transmembrane region" description="Helical" evidence="4">
    <location>
        <begin position="68"/>
        <end position="87"/>
    </location>
</feature>
<feature type="domain" description="HTH araC/xylS-type" evidence="5">
    <location>
        <begin position="281"/>
        <end position="385"/>
    </location>
</feature>
<evidence type="ECO:0000313" key="6">
    <source>
        <dbReference type="EMBL" id="MFB9055143.1"/>
    </source>
</evidence>
<feature type="transmembrane region" description="Helical" evidence="4">
    <location>
        <begin position="32"/>
        <end position="56"/>
    </location>
</feature>
<organism evidence="6 7">
    <name type="scientific">Mariniflexile ostreae</name>
    <dbReference type="NCBI Taxonomy" id="1520892"/>
    <lineage>
        <taxon>Bacteria</taxon>
        <taxon>Pseudomonadati</taxon>
        <taxon>Bacteroidota</taxon>
        <taxon>Flavobacteriia</taxon>
        <taxon>Flavobacteriales</taxon>
        <taxon>Flavobacteriaceae</taxon>
        <taxon>Mariniflexile</taxon>
    </lineage>
</organism>
<feature type="transmembrane region" description="Helical" evidence="4">
    <location>
        <begin position="212"/>
        <end position="232"/>
    </location>
</feature>
<dbReference type="EMBL" id="JBHMFC010000001">
    <property type="protein sequence ID" value="MFB9055143.1"/>
    <property type="molecule type" value="Genomic_DNA"/>
</dbReference>
<accession>A0ABV5F6S1</accession>
<reference evidence="6 7" key="1">
    <citation type="submission" date="2024-09" db="EMBL/GenBank/DDBJ databases">
        <authorList>
            <person name="Sun Q."/>
            <person name="Mori K."/>
        </authorList>
    </citation>
    <scope>NUCLEOTIDE SEQUENCE [LARGE SCALE GENOMIC DNA]</scope>
    <source>
        <strain evidence="6 7">CECT 8622</strain>
    </source>
</reference>
<keyword evidence="2" id="KW-0238">DNA-binding</keyword>
<dbReference type="InterPro" id="IPR018060">
    <property type="entry name" value="HTH_AraC"/>
</dbReference>
<dbReference type="PROSITE" id="PS01124">
    <property type="entry name" value="HTH_ARAC_FAMILY_2"/>
    <property type="match status" value="1"/>
</dbReference>
<keyword evidence="3" id="KW-0804">Transcription</keyword>
<dbReference type="SMART" id="SM00342">
    <property type="entry name" value="HTH_ARAC"/>
    <property type="match status" value="1"/>
</dbReference>
<dbReference type="InterPro" id="IPR018062">
    <property type="entry name" value="HTH_AraC-typ_CS"/>
</dbReference>
<proteinExistence type="predicted"/>
<dbReference type="PROSITE" id="PS00041">
    <property type="entry name" value="HTH_ARAC_FAMILY_1"/>
    <property type="match status" value="1"/>
</dbReference>
<evidence type="ECO:0000256" key="1">
    <source>
        <dbReference type="ARBA" id="ARBA00023015"/>
    </source>
</evidence>
<dbReference type="RefSeq" id="WP_379859331.1">
    <property type="nucleotide sequence ID" value="NZ_JBHMFC010000001.1"/>
</dbReference>
<protein>
    <submittedName>
        <fullName evidence="6">Helix-turn-helix domain-containing protein</fullName>
    </submittedName>
</protein>
<keyword evidence="4" id="KW-1133">Transmembrane helix</keyword>
<feature type="transmembrane region" description="Helical" evidence="4">
    <location>
        <begin position="99"/>
        <end position="118"/>
    </location>
</feature>